<name>A0A220T0J4_9RHOD</name>
<evidence type="ECO:0000259" key="1">
    <source>
        <dbReference type="Pfam" id="PF08388"/>
    </source>
</evidence>
<sequence length="471" mass="56196">MSFYYYMLKNTYKDILSSQKKWEQVSWYQIKVFVQNIQNLIYKSCICGDAQIVKFYQKQLISSQQANLLAVDKALKQVDSNFNKKINSNFNLNKYVYSNNKRLNLENKALHNLLLFSLQPEWEARLEYNSYGSVTGFDINQAIIKTYTILNQNFSYENSIVLSGFVDNYLLNLSSNLIIKKTCYSGIFRQYLINTLYNNNLAKSAVILNTYFQVDKIIAFQDYTIISLINNIIFYGFEAVLKWKLQNCITTINNSHQIEMVIYANHFIVIFNSYNLKIIINIINSIKSFFYSVGVNFNTSNLCISSIYEGFNFLGFNFKRLKNQQNWNHETTKLLIKPTNANLKQHFLSLRKCLYHKDRLNRWRANSYMKQYQVINRLNPIIYNFASYYKYLVPLYIMKKIDWIVNEMIYRYAVKKYKSARYYKWVNNWTQLINGKRMIAYQNEITKKHQILTLHCLIKNKQTRILNDYFL</sequence>
<dbReference type="InterPro" id="IPR013597">
    <property type="entry name" value="Mat_intron_G2"/>
</dbReference>
<dbReference type="PANTHER" id="PTHR34047:SF8">
    <property type="entry name" value="PROTEIN YKFC"/>
    <property type="match status" value="1"/>
</dbReference>
<dbReference type="InterPro" id="IPR051083">
    <property type="entry name" value="GrpII_Intron_Splice-Mob/Def"/>
</dbReference>
<evidence type="ECO:0000313" key="3">
    <source>
        <dbReference type="EMBL" id="ASK39628.1"/>
    </source>
</evidence>
<dbReference type="PANTHER" id="PTHR34047">
    <property type="entry name" value="NUCLEAR INTRON MATURASE 1, MITOCHONDRIAL-RELATED"/>
    <property type="match status" value="1"/>
</dbReference>
<dbReference type="Pfam" id="PF13655">
    <property type="entry name" value="RVT_N"/>
    <property type="match status" value="1"/>
</dbReference>
<accession>A0A220T0J4</accession>
<feature type="domain" description="Reverse transcriptase N-terminal" evidence="2">
    <location>
        <begin position="22"/>
        <end position="73"/>
    </location>
</feature>
<dbReference type="EMBL" id="KX284728">
    <property type="protein sequence ID" value="ASK39628.1"/>
    <property type="molecule type" value="Genomic_DNA"/>
</dbReference>
<dbReference type="AlphaFoldDB" id="A0A220T0J4"/>
<gene>
    <name evidence="3" type="primary">maturase</name>
    <name evidence="3" type="ORF">Rhodc_086</name>
</gene>
<organism evidence="3">
    <name type="scientific">Rhodochaete parvula</name>
    <dbReference type="NCBI Taxonomy" id="110510"/>
    <lineage>
        <taxon>Eukaryota</taxon>
        <taxon>Rhodophyta</taxon>
        <taxon>Compsopogonophyceae</taxon>
        <taxon>Rhodochaetales</taxon>
        <taxon>Rhodochaetaceae</taxon>
        <taxon>Rhodochaete</taxon>
    </lineage>
</organism>
<reference evidence="3" key="2">
    <citation type="submission" date="2017-07" db="EMBL/GenBank/DDBJ databases">
        <authorList>
            <person name="Sun Z.S."/>
            <person name="Albrecht U."/>
            <person name="Echele G."/>
            <person name="Lee C.C."/>
        </authorList>
    </citation>
    <scope>NUCLEOTIDE SEQUENCE</scope>
</reference>
<reference evidence="3" key="1">
    <citation type="journal article" date="2016" name="BMC Biol.">
        <title>Parallel evolution of highly conserved plastid genome architecture in red seaweeds and seed plants.</title>
        <authorList>
            <person name="Lee J."/>
            <person name="Cho C.H."/>
            <person name="Park S.I."/>
            <person name="Choi J.W."/>
            <person name="Song H.S."/>
            <person name="West J.A."/>
            <person name="Bhattacharya D."/>
            <person name="Yoon H.S."/>
        </authorList>
    </citation>
    <scope>NUCLEOTIDE SEQUENCE</scope>
</reference>
<dbReference type="Pfam" id="PF08388">
    <property type="entry name" value="GIIM"/>
    <property type="match status" value="1"/>
</dbReference>
<dbReference type="InterPro" id="IPR025960">
    <property type="entry name" value="RVT_N"/>
</dbReference>
<protein>
    <submittedName>
        <fullName evidence="3">Maturase</fullName>
    </submittedName>
</protein>
<keyword evidence="3" id="KW-0934">Plastid</keyword>
<proteinExistence type="predicted"/>
<geneLocation type="plastid" evidence="3"/>
<evidence type="ECO:0000259" key="2">
    <source>
        <dbReference type="Pfam" id="PF13655"/>
    </source>
</evidence>
<feature type="domain" description="Group II intron maturase-specific" evidence="1">
    <location>
        <begin position="356"/>
        <end position="425"/>
    </location>
</feature>